<accession>A0AAD1P0C7</accession>
<dbReference type="AlphaFoldDB" id="A0AAD1P0C7"/>
<dbReference type="Proteomes" id="UP001058317">
    <property type="component" value="Chromosome"/>
</dbReference>
<organism evidence="1 2">
    <name type="scientific">Citrobacter braakii</name>
    <dbReference type="NCBI Taxonomy" id="57706"/>
    <lineage>
        <taxon>Bacteria</taxon>
        <taxon>Pseudomonadati</taxon>
        <taxon>Pseudomonadota</taxon>
        <taxon>Gammaproteobacteria</taxon>
        <taxon>Enterobacterales</taxon>
        <taxon>Enterobacteriaceae</taxon>
        <taxon>Citrobacter</taxon>
        <taxon>Citrobacter freundii complex</taxon>
    </lineage>
</organism>
<evidence type="ECO:0000313" key="1">
    <source>
        <dbReference type="EMBL" id="BDN95136.1"/>
    </source>
</evidence>
<reference evidence="1" key="1">
    <citation type="submission" date="2022-07" db="EMBL/GenBank/DDBJ databases">
        <title>Complete genome sequence of carbapenem-resistant Citrobacter spp. in Japan.</title>
        <authorList>
            <person name="Maehana S."/>
            <person name="Suzuki M."/>
            <person name="Kitasato H."/>
        </authorList>
    </citation>
    <scope>NUCLEOTIDE SEQUENCE</scope>
    <source>
        <strain evidence="1">KAM621</strain>
    </source>
</reference>
<dbReference type="EMBL" id="AP026382">
    <property type="protein sequence ID" value="BDN95136.1"/>
    <property type="molecule type" value="Genomic_DNA"/>
</dbReference>
<protein>
    <submittedName>
        <fullName evidence="1">Uncharacterized protein</fullName>
    </submittedName>
</protein>
<sequence length="80" mass="9062">MFRAPRNKALFANLPDIRSELEMLYMKSREKGSTLMGQITAINMFYLNELAPLVFKTERIPNASPTGYCDRGGYPSTETP</sequence>
<proteinExistence type="predicted"/>
<evidence type="ECO:0000313" key="2">
    <source>
        <dbReference type="Proteomes" id="UP001058317"/>
    </source>
</evidence>
<gene>
    <name evidence="1" type="ORF">KAM621c_02410</name>
</gene>
<name>A0AAD1P0C7_CITBR</name>